<gene>
    <name evidence="10" type="primary">ydiK</name>
    <name evidence="10" type="ORF">J2R62_01875</name>
</gene>
<feature type="transmembrane region" description="Helical" evidence="9">
    <location>
        <begin position="37"/>
        <end position="55"/>
    </location>
</feature>
<evidence type="ECO:0000313" key="10">
    <source>
        <dbReference type="EMBL" id="MBO1106982.1"/>
    </source>
</evidence>
<evidence type="ECO:0000313" key="11">
    <source>
        <dbReference type="Proteomes" id="UP000664658"/>
    </source>
</evidence>
<evidence type="ECO:0000256" key="1">
    <source>
        <dbReference type="ARBA" id="ARBA00004651"/>
    </source>
</evidence>
<keyword evidence="3" id="KW-0813">Transport</keyword>
<feature type="region of interest" description="Disordered" evidence="8">
    <location>
        <begin position="353"/>
        <end position="373"/>
    </location>
</feature>
<dbReference type="PANTHER" id="PTHR21716:SF67">
    <property type="entry name" value="TRANSPORT PROTEIN YDIK-RELATED"/>
    <property type="match status" value="1"/>
</dbReference>
<dbReference type="RefSeq" id="WP_207541529.1">
    <property type="nucleotide sequence ID" value="NZ_JAFNAA010000002.1"/>
</dbReference>
<dbReference type="NCBIfam" id="NF008216">
    <property type="entry name" value="PRK10983.1"/>
    <property type="match status" value="1"/>
</dbReference>
<evidence type="ECO:0000256" key="6">
    <source>
        <dbReference type="ARBA" id="ARBA00022989"/>
    </source>
</evidence>
<evidence type="ECO:0000256" key="3">
    <source>
        <dbReference type="ARBA" id="ARBA00022448"/>
    </source>
</evidence>
<dbReference type="EMBL" id="JAFNAA010000002">
    <property type="protein sequence ID" value="MBO1106982.1"/>
    <property type="molecule type" value="Genomic_DNA"/>
</dbReference>
<dbReference type="Proteomes" id="UP000664658">
    <property type="component" value="Unassembled WGS sequence"/>
</dbReference>
<evidence type="ECO:0000256" key="2">
    <source>
        <dbReference type="ARBA" id="ARBA00009773"/>
    </source>
</evidence>
<evidence type="ECO:0000256" key="9">
    <source>
        <dbReference type="SAM" id="Phobius"/>
    </source>
</evidence>
<comment type="subcellular location">
    <subcellularLocation>
        <location evidence="1">Cell membrane</location>
        <topology evidence="1">Multi-pass membrane protein</topology>
    </subcellularLocation>
</comment>
<comment type="similarity">
    <text evidence="2">Belongs to the autoinducer-2 exporter (AI-2E) (TC 2.A.86) family.</text>
</comment>
<feature type="compositionally biased region" description="Polar residues" evidence="8">
    <location>
        <begin position="363"/>
        <end position="373"/>
    </location>
</feature>
<dbReference type="PANTHER" id="PTHR21716">
    <property type="entry name" value="TRANSMEMBRANE PROTEIN"/>
    <property type="match status" value="1"/>
</dbReference>
<feature type="transmembrane region" description="Helical" evidence="9">
    <location>
        <begin position="161"/>
        <end position="182"/>
    </location>
</feature>
<feature type="transmembrane region" description="Helical" evidence="9">
    <location>
        <begin position="278"/>
        <end position="296"/>
    </location>
</feature>
<keyword evidence="6 9" id="KW-1133">Transmembrane helix</keyword>
<feature type="transmembrane region" description="Helical" evidence="9">
    <location>
        <begin position="308"/>
        <end position="341"/>
    </location>
</feature>
<keyword evidence="4" id="KW-1003">Cell membrane</keyword>
<dbReference type="InterPro" id="IPR002549">
    <property type="entry name" value="AI-2E-like"/>
</dbReference>
<dbReference type="GO" id="GO:0005886">
    <property type="term" value="C:plasma membrane"/>
    <property type="evidence" value="ECO:0007669"/>
    <property type="project" value="UniProtKB-SubCell"/>
</dbReference>
<evidence type="ECO:0000256" key="5">
    <source>
        <dbReference type="ARBA" id="ARBA00022692"/>
    </source>
</evidence>
<reference evidence="10" key="1">
    <citation type="submission" date="2021-03" db="EMBL/GenBank/DDBJ databases">
        <title>Plesiomonas shigelloides zfcc0051, isolated from zebrafish feces.</title>
        <authorList>
            <person name="Vanderhoek Z."/>
            <person name="Gaulke C."/>
        </authorList>
    </citation>
    <scope>NUCLEOTIDE SEQUENCE</scope>
    <source>
        <strain evidence="10">Zfcc0051</strain>
    </source>
</reference>
<feature type="transmembrane region" description="Helical" evidence="9">
    <location>
        <begin position="12"/>
        <end position="31"/>
    </location>
</feature>
<name>A0A8I1W344_PLESH</name>
<protein>
    <submittedName>
        <fullName evidence="10">AI-2E family transporter YdiK</fullName>
    </submittedName>
</protein>
<comment type="caution">
    <text evidence="10">The sequence shown here is derived from an EMBL/GenBank/DDBJ whole genome shotgun (WGS) entry which is preliminary data.</text>
</comment>
<accession>A0A8I1W344</accession>
<feature type="transmembrane region" description="Helical" evidence="9">
    <location>
        <begin position="257"/>
        <end position="272"/>
    </location>
</feature>
<evidence type="ECO:0000256" key="4">
    <source>
        <dbReference type="ARBA" id="ARBA00022475"/>
    </source>
</evidence>
<evidence type="ECO:0000256" key="7">
    <source>
        <dbReference type="ARBA" id="ARBA00023136"/>
    </source>
</evidence>
<evidence type="ECO:0000256" key="8">
    <source>
        <dbReference type="SAM" id="MobiDB-lite"/>
    </source>
</evidence>
<dbReference type="AlphaFoldDB" id="A0A8I1W344"/>
<feature type="transmembrane region" description="Helical" evidence="9">
    <location>
        <begin position="67"/>
        <end position="90"/>
    </location>
</feature>
<keyword evidence="7 9" id="KW-0472">Membrane</keyword>
<organism evidence="10 11">
    <name type="scientific">Plesiomonas shigelloides</name>
    <name type="common">Aeromonas shigelloides</name>
    <dbReference type="NCBI Taxonomy" id="703"/>
    <lineage>
        <taxon>Bacteria</taxon>
        <taxon>Pseudomonadati</taxon>
        <taxon>Pseudomonadota</taxon>
        <taxon>Gammaproteobacteria</taxon>
        <taxon>Enterobacterales</taxon>
        <taxon>Enterobacteriaceae</taxon>
        <taxon>Plesiomonas</taxon>
    </lineage>
</organism>
<dbReference type="Pfam" id="PF01594">
    <property type="entry name" value="AI-2E_transport"/>
    <property type="match status" value="1"/>
</dbReference>
<sequence length="373" mass="40228">MLNKPVGPDITRTVFSVLFIGILLIAAFWVVNPFLPALVWATMIVISTWPILLLLQRILWGKRSLATFVMVAALLLLFVIPILFTISTVIDNVPALIDWSRKLPTMDIPVLAHLDSIPWIGPKLADFWTQIQNSGGRTLASKLTPYVGKSLGWLASQAGNLGMLIVHFIVTVVICGLLYSSGEMAAQGIRRFTRRLAGERGDTAVILASQAIRAVALGVVVTALVQSGLAGVGLFIAGVPYAMVFTVLMFLLGIAQLGPALVLFPAVAWIYWTGDNTWGTFLLVWSLLVGSMDNFMRPMLIKRGADLPLMLILTGVIGGLLAFGIIGLFIGPVVLAVAYTLLVAWIREADSEPEAPITDNSDDSQSAPNAEPK</sequence>
<proteinExistence type="inferred from homology"/>
<keyword evidence="5 9" id="KW-0812">Transmembrane</keyword>